<organism evidence="6 7">
    <name type="scientific">Actinotalea ferrariae CF5-4</name>
    <dbReference type="NCBI Taxonomy" id="948458"/>
    <lineage>
        <taxon>Bacteria</taxon>
        <taxon>Bacillati</taxon>
        <taxon>Actinomycetota</taxon>
        <taxon>Actinomycetes</taxon>
        <taxon>Micrococcales</taxon>
        <taxon>Cellulomonadaceae</taxon>
        <taxon>Actinotalea</taxon>
    </lineage>
</organism>
<dbReference type="GO" id="GO:0003684">
    <property type="term" value="F:damaged DNA binding"/>
    <property type="evidence" value="ECO:0007669"/>
    <property type="project" value="InterPro"/>
</dbReference>
<dbReference type="Gene3D" id="3.30.70.270">
    <property type="match status" value="1"/>
</dbReference>
<keyword evidence="4" id="KW-0479">Metal-binding</keyword>
<proteinExistence type="inferred from homology"/>
<keyword evidence="4" id="KW-0227">DNA damage</keyword>
<comment type="catalytic activity">
    <reaction evidence="3 4">
        <text>DNA(n) + a 2'-deoxyribonucleoside 5'-triphosphate = DNA(n+1) + diphosphate</text>
        <dbReference type="Rhea" id="RHEA:22508"/>
        <dbReference type="Rhea" id="RHEA-COMP:17339"/>
        <dbReference type="Rhea" id="RHEA-COMP:17340"/>
        <dbReference type="ChEBI" id="CHEBI:33019"/>
        <dbReference type="ChEBI" id="CHEBI:61560"/>
        <dbReference type="ChEBI" id="CHEBI:173112"/>
        <dbReference type="EC" id="2.7.7.7"/>
    </reaction>
</comment>
<evidence type="ECO:0000313" key="6">
    <source>
        <dbReference type="EMBL" id="EYR64602.1"/>
    </source>
</evidence>
<comment type="subcellular location">
    <subcellularLocation>
        <location evidence="4">Cytoplasm</location>
    </subcellularLocation>
</comment>
<keyword evidence="4" id="KW-0515">Mutator protein</keyword>
<dbReference type="Gene3D" id="3.40.1170.60">
    <property type="match status" value="1"/>
</dbReference>
<dbReference type="Pfam" id="PF11798">
    <property type="entry name" value="IMS_HHH"/>
    <property type="match status" value="1"/>
</dbReference>
<keyword evidence="4" id="KW-0235">DNA replication</keyword>
<dbReference type="InterPro" id="IPR024728">
    <property type="entry name" value="PolY_HhH_motif"/>
</dbReference>
<dbReference type="HAMAP" id="MF_01113">
    <property type="entry name" value="DNApol_IV"/>
    <property type="match status" value="1"/>
</dbReference>
<feature type="site" description="Substrate discrimination" evidence="4">
    <location>
        <position position="17"/>
    </location>
</feature>
<dbReference type="InterPro" id="IPR001126">
    <property type="entry name" value="UmuC"/>
</dbReference>
<dbReference type="GO" id="GO:0006261">
    <property type="term" value="P:DNA-templated DNA replication"/>
    <property type="evidence" value="ECO:0007669"/>
    <property type="project" value="UniProtKB-UniRule"/>
</dbReference>
<dbReference type="Proteomes" id="UP000019753">
    <property type="component" value="Unassembled WGS sequence"/>
</dbReference>
<dbReference type="GO" id="GO:0042276">
    <property type="term" value="P:error-prone translesion synthesis"/>
    <property type="evidence" value="ECO:0007669"/>
    <property type="project" value="TreeGrafter"/>
</dbReference>
<dbReference type="PANTHER" id="PTHR11076">
    <property type="entry name" value="DNA REPAIR POLYMERASE UMUC / TRANSFERASE FAMILY MEMBER"/>
    <property type="match status" value="1"/>
</dbReference>
<sequence>MPSEGATILHADLDAFYASVEQLLDPSLRGRPIAVGGSATGGVVLAASYEAKAFGVQGGMPGWRAARLCPRLTFVRGHFREYQRLGDAAIAVLRDVTPAVERISIDEAFLDVSGSTHLFGPPEVIGAMIRRRVREEVGLPISVGAARTKHLAKVASQVAKPDGLVVVRPGTEREFLEPLPVGLLWGVGPVTQQRLADQGIHTVGQLAQVPGSVVEPLLGTAVGHRLSALTHDEDPRRVDTSRRARTVGAQSALSRRRPERDDVRATLSHLADRVARRLREKDLAGRTVTVAVRFAGDGRATRSWTLTQPVAATLTLTEVAERLAWSAIEERGPAAEITLLAVSVSHLTTQRTVQLELDLPPQDPWRPGTAPGAARRAVDGSMDRARARFGRDAVGYLPALLGRAGGVPEEFRELAERDL</sequence>
<dbReference type="InterPro" id="IPR036775">
    <property type="entry name" value="DNA_pol_Y-fam_lit_finger_sf"/>
</dbReference>
<dbReference type="Pfam" id="PF00817">
    <property type="entry name" value="IMS"/>
    <property type="match status" value="1"/>
</dbReference>
<dbReference type="InterPro" id="IPR022880">
    <property type="entry name" value="DNApol_IV"/>
</dbReference>
<feature type="binding site" evidence="4">
    <location>
        <position position="12"/>
    </location>
    <ligand>
        <name>Mg(2+)</name>
        <dbReference type="ChEBI" id="CHEBI:18420"/>
    </ligand>
</feature>
<dbReference type="NCBIfam" id="NF002677">
    <property type="entry name" value="PRK02406.1"/>
    <property type="match status" value="1"/>
</dbReference>
<comment type="caution">
    <text evidence="6">The sequence shown here is derived from an EMBL/GenBank/DDBJ whole genome shotgun (WGS) entry which is preliminary data.</text>
</comment>
<dbReference type="InterPro" id="IPR017961">
    <property type="entry name" value="DNA_pol_Y-fam_little_finger"/>
</dbReference>
<feature type="domain" description="UmuC" evidence="5">
    <location>
        <begin position="8"/>
        <end position="188"/>
    </location>
</feature>
<dbReference type="PROSITE" id="PS50173">
    <property type="entry name" value="UMUC"/>
    <property type="match status" value="1"/>
</dbReference>
<feature type="binding site" evidence="4">
    <location>
        <position position="106"/>
    </location>
    <ligand>
        <name>Mg(2+)</name>
        <dbReference type="ChEBI" id="CHEBI:18420"/>
    </ligand>
</feature>
<dbReference type="GO" id="GO:0006281">
    <property type="term" value="P:DNA repair"/>
    <property type="evidence" value="ECO:0007669"/>
    <property type="project" value="UniProtKB-UniRule"/>
</dbReference>
<dbReference type="Gene3D" id="1.10.150.20">
    <property type="entry name" value="5' to 3' exonuclease, C-terminal subdomain"/>
    <property type="match status" value="1"/>
</dbReference>
<dbReference type="SUPFAM" id="SSF56672">
    <property type="entry name" value="DNA/RNA polymerases"/>
    <property type="match status" value="1"/>
</dbReference>
<keyword evidence="4" id="KW-0963">Cytoplasm</keyword>
<evidence type="ECO:0000259" key="5">
    <source>
        <dbReference type="PROSITE" id="PS50173"/>
    </source>
</evidence>
<evidence type="ECO:0000256" key="4">
    <source>
        <dbReference type="HAMAP-Rule" id="MF_01113"/>
    </source>
</evidence>
<keyword evidence="4" id="KW-0234">DNA repair</keyword>
<dbReference type="EMBL" id="AXCW01000024">
    <property type="protein sequence ID" value="EYR64602.1"/>
    <property type="molecule type" value="Genomic_DNA"/>
</dbReference>
<evidence type="ECO:0000256" key="3">
    <source>
        <dbReference type="ARBA" id="ARBA00049244"/>
    </source>
</evidence>
<comment type="function">
    <text evidence="2 4">Poorly processive, error-prone DNA polymerase involved in untargeted mutagenesis. Copies undamaged DNA at stalled replication forks, which arise in vivo from mismatched or misaligned primer ends. These misaligned primers can be extended by PolIV. Exhibits no 3'-5' exonuclease (proofreading) activity. May be involved in translesional synthesis, in conjunction with the beta clamp from PolIII.</text>
</comment>
<dbReference type="AlphaFoldDB" id="A0A021VZV1"/>
<protein>
    <recommendedName>
        <fullName evidence="4">DNA polymerase IV</fullName>
        <shortName evidence="4">Pol IV</shortName>
        <ecNumber evidence="4">2.7.7.7</ecNumber>
    </recommendedName>
</protein>
<comment type="cofactor">
    <cofactor evidence="4">
        <name>Mg(2+)</name>
        <dbReference type="ChEBI" id="CHEBI:18420"/>
    </cofactor>
    <text evidence="4">Binds 2 magnesium ions per subunit.</text>
</comment>
<keyword evidence="4" id="KW-0238">DNA-binding</keyword>
<dbReference type="EC" id="2.7.7.7" evidence="4"/>
<evidence type="ECO:0000256" key="2">
    <source>
        <dbReference type="ARBA" id="ARBA00025589"/>
    </source>
</evidence>
<dbReference type="GO" id="GO:0009432">
    <property type="term" value="P:SOS response"/>
    <property type="evidence" value="ECO:0007669"/>
    <property type="project" value="TreeGrafter"/>
</dbReference>
<feature type="active site" evidence="4">
    <location>
        <position position="107"/>
    </location>
</feature>
<dbReference type="Pfam" id="PF11799">
    <property type="entry name" value="IMS_C"/>
    <property type="match status" value="1"/>
</dbReference>
<keyword evidence="4" id="KW-0548">Nucleotidyltransferase</keyword>
<dbReference type="PANTHER" id="PTHR11076:SF33">
    <property type="entry name" value="DNA POLYMERASE KAPPA"/>
    <property type="match status" value="1"/>
</dbReference>
<dbReference type="GO" id="GO:0000287">
    <property type="term" value="F:magnesium ion binding"/>
    <property type="evidence" value="ECO:0007669"/>
    <property type="project" value="UniProtKB-UniRule"/>
</dbReference>
<dbReference type="OrthoDB" id="9808813at2"/>
<keyword evidence="4" id="KW-0808">Transferase</keyword>
<dbReference type="CDD" id="cd03586">
    <property type="entry name" value="PolY_Pol_IV_kappa"/>
    <property type="match status" value="1"/>
</dbReference>
<dbReference type="InterPro" id="IPR043128">
    <property type="entry name" value="Rev_trsase/Diguanyl_cyclase"/>
</dbReference>
<accession>A0A021VZV1</accession>
<dbReference type="NCBIfam" id="NF003015">
    <property type="entry name" value="PRK03858.1"/>
    <property type="match status" value="1"/>
</dbReference>
<dbReference type="InterPro" id="IPR050116">
    <property type="entry name" value="DNA_polymerase-Y"/>
</dbReference>
<evidence type="ECO:0000256" key="1">
    <source>
        <dbReference type="ARBA" id="ARBA00010945"/>
    </source>
</evidence>
<dbReference type="RefSeq" id="WP_034222929.1">
    <property type="nucleotide sequence ID" value="NZ_AXCW01000024.1"/>
</dbReference>
<comment type="subunit">
    <text evidence="4">Monomer.</text>
</comment>
<reference evidence="6 7" key="1">
    <citation type="submission" date="2014-01" db="EMBL/GenBank/DDBJ databases">
        <title>Actinotalea ferrariae CF5-4.</title>
        <authorList>
            <person name="Chen F."/>
            <person name="Li Y."/>
            <person name="Wang G."/>
        </authorList>
    </citation>
    <scope>NUCLEOTIDE SEQUENCE [LARGE SCALE GENOMIC DNA]</scope>
    <source>
        <strain evidence="6 7">CF5-4</strain>
    </source>
</reference>
<dbReference type="SUPFAM" id="SSF100879">
    <property type="entry name" value="Lesion bypass DNA polymerase (Y-family), little finger domain"/>
    <property type="match status" value="1"/>
</dbReference>
<gene>
    <name evidence="4" type="primary">dinB</name>
    <name evidence="6" type="ORF">N866_08090</name>
</gene>
<keyword evidence="7" id="KW-1185">Reference proteome</keyword>
<evidence type="ECO:0000313" key="7">
    <source>
        <dbReference type="Proteomes" id="UP000019753"/>
    </source>
</evidence>
<dbReference type="GO" id="GO:0003887">
    <property type="term" value="F:DNA-directed DNA polymerase activity"/>
    <property type="evidence" value="ECO:0007669"/>
    <property type="project" value="UniProtKB-UniRule"/>
</dbReference>
<comment type="similarity">
    <text evidence="1 4">Belongs to the DNA polymerase type-Y family.</text>
</comment>
<keyword evidence="4" id="KW-0460">Magnesium</keyword>
<keyword evidence="4" id="KW-0239">DNA-directed DNA polymerase</keyword>
<dbReference type="InterPro" id="IPR043502">
    <property type="entry name" value="DNA/RNA_pol_sf"/>
</dbReference>
<dbReference type="GO" id="GO:0005829">
    <property type="term" value="C:cytosol"/>
    <property type="evidence" value="ECO:0007669"/>
    <property type="project" value="TreeGrafter"/>
</dbReference>
<dbReference type="Gene3D" id="3.30.1490.100">
    <property type="entry name" value="DNA polymerase, Y-family, little finger domain"/>
    <property type="match status" value="1"/>
</dbReference>
<name>A0A021VZV1_9CELL</name>